<feature type="transmembrane region" description="Helical" evidence="1">
    <location>
        <begin position="44"/>
        <end position="72"/>
    </location>
</feature>
<dbReference type="Proteomes" id="UP000295277">
    <property type="component" value="Unassembled WGS sequence"/>
</dbReference>
<dbReference type="EMBL" id="SLVM01000009">
    <property type="protein sequence ID" value="TCM84928.1"/>
    <property type="molecule type" value="Genomic_DNA"/>
</dbReference>
<evidence type="ECO:0000313" key="3">
    <source>
        <dbReference type="Proteomes" id="UP000295277"/>
    </source>
</evidence>
<feature type="transmembrane region" description="Helical" evidence="1">
    <location>
        <begin position="12"/>
        <end position="32"/>
    </location>
</feature>
<evidence type="ECO:0000256" key="1">
    <source>
        <dbReference type="SAM" id="Phobius"/>
    </source>
</evidence>
<protein>
    <submittedName>
        <fullName evidence="2">Uncharacterized protein</fullName>
    </submittedName>
</protein>
<dbReference type="RefSeq" id="WP_132694433.1">
    <property type="nucleotide sequence ID" value="NZ_SLVM01000009.1"/>
</dbReference>
<reference evidence="2 3" key="1">
    <citation type="submission" date="2019-03" db="EMBL/GenBank/DDBJ databases">
        <title>Genomic Encyclopedia of Type Strains, Phase IV (KMG-IV): sequencing the most valuable type-strain genomes for metagenomic binning, comparative biology and taxonomic classification.</title>
        <authorList>
            <person name="Goeker M."/>
        </authorList>
    </citation>
    <scope>NUCLEOTIDE SEQUENCE [LARGE SCALE GENOMIC DNA]</scope>
    <source>
        <strain evidence="2 3">DSM 21153</strain>
    </source>
</reference>
<keyword evidence="1" id="KW-0812">Transmembrane</keyword>
<keyword evidence="1" id="KW-1133">Transmembrane helix</keyword>
<proteinExistence type="predicted"/>
<dbReference type="AlphaFoldDB" id="A0A4R1YUZ3"/>
<name>A0A4R1YUZ3_9RHOB</name>
<evidence type="ECO:0000313" key="2">
    <source>
        <dbReference type="EMBL" id="TCM84928.1"/>
    </source>
</evidence>
<organism evidence="2 3">
    <name type="scientific">Rhodovulum steppense</name>
    <dbReference type="NCBI Taxonomy" id="540251"/>
    <lineage>
        <taxon>Bacteria</taxon>
        <taxon>Pseudomonadati</taxon>
        <taxon>Pseudomonadota</taxon>
        <taxon>Alphaproteobacteria</taxon>
        <taxon>Rhodobacterales</taxon>
        <taxon>Paracoccaceae</taxon>
        <taxon>Rhodovulum</taxon>
    </lineage>
</organism>
<comment type="caution">
    <text evidence="2">The sequence shown here is derived from an EMBL/GenBank/DDBJ whole genome shotgun (WGS) entry which is preliminary data.</text>
</comment>
<keyword evidence="3" id="KW-1185">Reference proteome</keyword>
<dbReference type="OrthoDB" id="8115457at2"/>
<keyword evidence="1" id="KW-0472">Membrane</keyword>
<accession>A0A4R1YUZ3</accession>
<gene>
    <name evidence="2" type="ORF">EV216_10911</name>
</gene>
<sequence length="110" mass="12206">MPTLISLYIRQTIIGFILSFVFVALLLHFNVANLWHLVTHVSGGWLAAVLLFLFNGIVFSGVQFGIAVMSMARDGNDGSRGRRQPERVRGLAEALAPIPVPVRDRRLPPR</sequence>